<sequence>MLRTRLTDPVWDKLSALMQHTGLVYHKAEHRLILEGILYRMRTGIPWRDLPLEFGRWNTVFVRFNAWSKKGVLNLIFKGLSGLADREWLFIDGSIVRAHQHSAGAATNEEEAIGKSRGGRSTKLHLAVDSQGLPVHFELSGGQTHDIKHAESLVNNSPASDFVIADKGYDSDAFRNIVEQTGATPVIPYRKNSRKSEKPIDKGLYRYRHLVENAFARIKHFRAIATRYDKLERNYASMLALAFTLVWLPMWVD</sequence>
<dbReference type="Pfam" id="PF01609">
    <property type="entry name" value="DDE_Tnp_1"/>
    <property type="match status" value="1"/>
</dbReference>
<dbReference type="EMBL" id="CBSY010000246">
    <property type="protein sequence ID" value="CDH21574.1"/>
    <property type="molecule type" value="Genomic_DNA"/>
</dbReference>
<dbReference type="Proteomes" id="UP000028500">
    <property type="component" value="Unassembled WGS sequence"/>
</dbReference>
<evidence type="ECO:0000313" key="4">
    <source>
        <dbReference type="EMBL" id="CDH21574.1"/>
    </source>
</evidence>
<organism evidence="4 5">
    <name type="scientific">Xenorhabdus bovienii str. kraussei Quebec</name>
    <dbReference type="NCBI Taxonomy" id="1398203"/>
    <lineage>
        <taxon>Bacteria</taxon>
        <taxon>Pseudomonadati</taxon>
        <taxon>Pseudomonadota</taxon>
        <taxon>Gammaproteobacteria</taxon>
        <taxon>Enterobacterales</taxon>
        <taxon>Morganellaceae</taxon>
        <taxon>Xenorhabdus</taxon>
    </lineage>
</organism>
<dbReference type="InterPro" id="IPR025161">
    <property type="entry name" value="IS402-like_dom"/>
</dbReference>
<dbReference type="InterPro" id="IPR002559">
    <property type="entry name" value="Transposase_11"/>
</dbReference>
<feature type="domain" description="Transposase IS4-like" evidence="2">
    <location>
        <begin position="88"/>
        <end position="246"/>
    </location>
</feature>
<dbReference type="GO" id="GO:0006313">
    <property type="term" value="P:DNA transposition"/>
    <property type="evidence" value="ECO:0007669"/>
    <property type="project" value="InterPro"/>
</dbReference>
<reference evidence="4" key="1">
    <citation type="submission" date="2013-07" db="EMBL/GenBank/DDBJ databases">
        <title>Sub-species coevolution in mutualistic symbiosis.</title>
        <authorList>
            <person name="Murfin K."/>
            <person name="Klassen J."/>
            <person name="Lee M."/>
            <person name="Forst S."/>
            <person name="Stock P."/>
            <person name="Goodrich-Blair H."/>
        </authorList>
    </citation>
    <scope>NUCLEOTIDE SEQUENCE [LARGE SCALE GENOMIC DNA]</scope>
    <source>
        <strain evidence="4">Kraussei Quebec</strain>
    </source>
</reference>
<dbReference type="PANTHER" id="PTHR30007:SF1">
    <property type="entry name" value="BLR1914 PROTEIN"/>
    <property type="match status" value="1"/>
</dbReference>
<feature type="transmembrane region" description="Helical" evidence="1">
    <location>
        <begin position="235"/>
        <end position="252"/>
    </location>
</feature>
<keyword evidence="5" id="KW-1185">Reference proteome</keyword>
<evidence type="ECO:0000313" key="5">
    <source>
        <dbReference type="Proteomes" id="UP000028500"/>
    </source>
</evidence>
<keyword evidence="1" id="KW-1133">Transmembrane helix</keyword>
<proteinExistence type="predicted"/>
<evidence type="ECO:0000256" key="1">
    <source>
        <dbReference type="SAM" id="Phobius"/>
    </source>
</evidence>
<dbReference type="NCBIfam" id="NF033580">
    <property type="entry name" value="transpos_IS5_3"/>
    <property type="match status" value="1"/>
</dbReference>
<dbReference type="GO" id="GO:0003677">
    <property type="term" value="F:DNA binding"/>
    <property type="evidence" value="ECO:0007669"/>
    <property type="project" value="InterPro"/>
</dbReference>
<comment type="caution">
    <text evidence="4">The sequence shown here is derived from an EMBL/GenBank/DDBJ whole genome shotgun (WGS) entry which is preliminary data.</text>
</comment>
<evidence type="ECO:0000259" key="2">
    <source>
        <dbReference type="Pfam" id="PF01609"/>
    </source>
</evidence>
<evidence type="ECO:0000259" key="3">
    <source>
        <dbReference type="Pfam" id="PF13340"/>
    </source>
</evidence>
<dbReference type="GO" id="GO:0004803">
    <property type="term" value="F:transposase activity"/>
    <property type="evidence" value="ECO:0007669"/>
    <property type="project" value="InterPro"/>
</dbReference>
<name>A0A077PP55_XENBV</name>
<dbReference type="AlphaFoldDB" id="A0A077PP55"/>
<protein>
    <submittedName>
        <fullName evidence="4">Transposase</fullName>
    </submittedName>
</protein>
<dbReference type="PANTHER" id="PTHR30007">
    <property type="entry name" value="PHP DOMAIN PROTEIN"/>
    <property type="match status" value="1"/>
</dbReference>
<gene>
    <name evidence="4" type="ORF">XBKQ1_560010</name>
</gene>
<dbReference type="RefSeq" id="WP_038244302.1">
    <property type="nucleotide sequence ID" value="NZ_CAWLZI010000054.1"/>
</dbReference>
<keyword evidence="1" id="KW-0472">Membrane</keyword>
<accession>A0A077PP55</accession>
<feature type="domain" description="Insertion element IS402-like" evidence="3">
    <location>
        <begin position="6"/>
        <end position="76"/>
    </location>
</feature>
<dbReference type="Pfam" id="PF13340">
    <property type="entry name" value="DUF4096"/>
    <property type="match status" value="1"/>
</dbReference>
<dbReference type="OrthoDB" id="1551210at2"/>
<keyword evidence="1" id="KW-0812">Transmembrane</keyword>
<dbReference type="HOGENOM" id="CLU_055261_5_1_6"/>